<dbReference type="SUPFAM" id="SSF56112">
    <property type="entry name" value="Protein kinase-like (PK-like)"/>
    <property type="match status" value="1"/>
</dbReference>
<organism evidence="2 3">
    <name type="scientific">Macrolepiota fuliginosa MF-IS2</name>
    <dbReference type="NCBI Taxonomy" id="1400762"/>
    <lineage>
        <taxon>Eukaryota</taxon>
        <taxon>Fungi</taxon>
        <taxon>Dikarya</taxon>
        <taxon>Basidiomycota</taxon>
        <taxon>Agaricomycotina</taxon>
        <taxon>Agaricomycetes</taxon>
        <taxon>Agaricomycetidae</taxon>
        <taxon>Agaricales</taxon>
        <taxon>Agaricineae</taxon>
        <taxon>Agaricaceae</taxon>
        <taxon>Macrolepiota</taxon>
    </lineage>
</organism>
<name>A0A9P6BYA3_9AGAR</name>
<reference evidence="2" key="1">
    <citation type="submission" date="2020-11" db="EMBL/GenBank/DDBJ databases">
        <authorList>
            <consortium name="DOE Joint Genome Institute"/>
            <person name="Ahrendt S."/>
            <person name="Riley R."/>
            <person name="Andreopoulos W."/>
            <person name="Labutti K."/>
            <person name="Pangilinan J."/>
            <person name="Ruiz-Duenas F.J."/>
            <person name="Barrasa J.M."/>
            <person name="Sanchez-Garcia M."/>
            <person name="Camarero S."/>
            <person name="Miyauchi S."/>
            <person name="Serrano A."/>
            <person name="Linde D."/>
            <person name="Babiker R."/>
            <person name="Drula E."/>
            <person name="Ayuso-Fernandez I."/>
            <person name="Pacheco R."/>
            <person name="Padilla G."/>
            <person name="Ferreira P."/>
            <person name="Barriuso J."/>
            <person name="Kellner H."/>
            <person name="Castanera R."/>
            <person name="Alfaro M."/>
            <person name="Ramirez L."/>
            <person name="Pisabarro A.G."/>
            <person name="Kuo A."/>
            <person name="Tritt A."/>
            <person name="Lipzen A."/>
            <person name="He G."/>
            <person name="Yan M."/>
            <person name="Ng V."/>
            <person name="Cullen D."/>
            <person name="Martin F."/>
            <person name="Rosso M.-N."/>
            <person name="Henrissat B."/>
            <person name="Hibbett D."/>
            <person name="Martinez A.T."/>
            <person name="Grigoriev I.V."/>
        </authorList>
    </citation>
    <scope>NUCLEOTIDE SEQUENCE</scope>
    <source>
        <strain evidence="2">MF-IS2</strain>
    </source>
</reference>
<dbReference type="GO" id="GO:0004674">
    <property type="term" value="F:protein serine/threonine kinase activity"/>
    <property type="evidence" value="ECO:0007669"/>
    <property type="project" value="TreeGrafter"/>
</dbReference>
<sequence>MQAHPTRIPTQIDQLSYNDLKGRIGFDKTAPHANHSGDRTDVFVGYLTNTDNTKVKVAIKVLRMTNDEEAVTNLTKYLTRETVAWHRLNHPNILKFFGLDSSLGQFGCPALISPYCDNGTVNNYLKSHSDINTRLFIIKGVSEGLQHLHQQEVVHGNINPSNVLIHDDGYPLLCGFGRSEILAAGGFTTKPGGACRYQPPELLQGGSPNKTTDVYGFAVTSYEIWTGSQPFHEIDQYSSIILSIVMKDARPEYPEHAPSGTDALWELFEDCWKGIPEERLDIEVVVRRLGAINIPQ</sequence>
<protein>
    <submittedName>
        <fullName evidence="2">Kinase-like protein</fullName>
    </submittedName>
</protein>
<proteinExistence type="predicted"/>
<accession>A0A9P6BYA3</accession>
<dbReference type="Pfam" id="PF07714">
    <property type="entry name" value="PK_Tyr_Ser-Thr"/>
    <property type="match status" value="1"/>
</dbReference>
<dbReference type="InterPro" id="IPR011009">
    <property type="entry name" value="Kinase-like_dom_sf"/>
</dbReference>
<dbReference type="PANTHER" id="PTHR44329">
    <property type="entry name" value="SERINE/THREONINE-PROTEIN KINASE TNNI3K-RELATED"/>
    <property type="match status" value="1"/>
</dbReference>
<dbReference type="InterPro" id="IPR001245">
    <property type="entry name" value="Ser-Thr/Tyr_kinase_cat_dom"/>
</dbReference>
<keyword evidence="2" id="KW-0418">Kinase</keyword>
<feature type="domain" description="Protein kinase" evidence="1">
    <location>
        <begin position="15"/>
        <end position="296"/>
    </location>
</feature>
<evidence type="ECO:0000313" key="2">
    <source>
        <dbReference type="EMBL" id="KAF9442464.1"/>
    </source>
</evidence>
<dbReference type="Gene3D" id="1.10.510.10">
    <property type="entry name" value="Transferase(Phosphotransferase) domain 1"/>
    <property type="match status" value="1"/>
</dbReference>
<dbReference type="InterPro" id="IPR000719">
    <property type="entry name" value="Prot_kinase_dom"/>
</dbReference>
<dbReference type="OrthoDB" id="5966500at2759"/>
<comment type="caution">
    <text evidence="2">The sequence shown here is derived from an EMBL/GenBank/DDBJ whole genome shotgun (WGS) entry which is preliminary data.</text>
</comment>
<dbReference type="PIRSF" id="PIRSF000654">
    <property type="entry name" value="Integrin-linked_kinase"/>
    <property type="match status" value="1"/>
</dbReference>
<dbReference type="GO" id="GO:0005524">
    <property type="term" value="F:ATP binding"/>
    <property type="evidence" value="ECO:0007669"/>
    <property type="project" value="InterPro"/>
</dbReference>
<dbReference type="EMBL" id="MU151627">
    <property type="protein sequence ID" value="KAF9442464.1"/>
    <property type="molecule type" value="Genomic_DNA"/>
</dbReference>
<evidence type="ECO:0000313" key="3">
    <source>
        <dbReference type="Proteomes" id="UP000807342"/>
    </source>
</evidence>
<keyword evidence="3" id="KW-1185">Reference proteome</keyword>
<dbReference type="InterPro" id="IPR051681">
    <property type="entry name" value="Ser/Thr_Kinases-Pseudokinases"/>
</dbReference>
<dbReference type="PROSITE" id="PS50011">
    <property type="entry name" value="PROTEIN_KINASE_DOM"/>
    <property type="match status" value="1"/>
</dbReference>
<gene>
    <name evidence="2" type="ORF">P691DRAFT_810578</name>
</gene>
<dbReference type="Proteomes" id="UP000807342">
    <property type="component" value="Unassembled WGS sequence"/>
</dbReference>
<keyword evidence="2" id="KW-0808">Transferase</keyword>
<evidence type="ECO:0000259" key="1">
    <source>
        <dbReference type="PROSITE" id="PS50011"/>
    </source>
</evidence>
<dbReference type="AlphaFoldDB" id="A0A9P6BYA3"/>